<dbReference type="Proteomes" id="UP000193863">
    <property type="component" value="Unassembled WGS sequence"/>
</dbReference>
<evidence type="ECO:0000313" key="2">
    <source>
        <dbReference type="Proteomes" id="UP000193863"/>
    </source>
</evidence>
<sequence length="124" mass="14541">MHILSFYEQDQIFNEIYSKELDDLIVAGEESLRGTEATTEQYSIEDYFLPLKWHITSSQKINNAKIEIIKQSLSTWYALYFKKIYPYMINVYSLKIIDIYATGTNTIELVIVIDSSEARLRNII</sequence>
<proteinExistence type="predicted"/>
<dbReference type="EMBL" id="NCVG01000023">
    <property type="protein sequence ID" value="ORO92466.1"/>
    <property type="molecule type" value="Genomic_DNA"/>
</dbReference>
<name>A0A1X1JZ56_STRMT</name>
<comment type="caution">
    <text evidence="1">The sequence shown here is derived from an EMBL/GenBank/DDBJ whole genome shotgun (WGS) entry which is preliminary data.</text>
</comment>
<protein>
    <submittedName>
        <fullName evidence="1">Uncharacterized protein</fullName>
    </submittedName>
</protein>
<organism evidence="1 2">
    <name type="scientific">Streptococcus mitis</name>
    <dbReference type="NCBI Taxonomy" id="28037"/>
    <lineage>
        <taxon>Bacteria</taxon>
        <taxon>Bacillati</taxon>
        <taxon>Bacillota</taxon>
        <taxon>Bacilli</taxon>
        <taxon>Lactobacillales</taxon>
        <taxon>Streptococcaceae</taxon>
        <taxon>Streptococcus</taxon>
        <taxon>Streptococcus mitis group</taxon>
    </lineage>
</organism>
<dbReference type="AlphaFoldDB" id="A0A1X1JZ56"/>
<dbReference type="RefSeq" id="WP_084927896.1">
    <property type="nucleotide sequence ID" value="NZ_NCVG01000023.1"/>
</dbReference>
<accession>A0A1X1JZ56</accession>
<reference evidence="1 2" key="1">
    <citation type="journal article" date="2016" name="Eur. J. Clin. Microbiol. Infect. Dis.">
        <title>Whole genome sequencing as a tool for phylogenetic analysis of clinical strains of Mitis group streptococci.</title>
        <authorList>
            <person name="Rasmussen L.H."/>
            <person name="Dargis R."/>
            <person name="Hojholt K."/>
            <person name="Christensen J.J."/>
            <person name="Skovgaard O."/>
            <person name="Justesen U.S."/>
            <person name="Rosenvinge F.S."/>
            <person name="Moser C."/>
            <person name="Lukjancenko O."/>
            <person name="Rasmussen S."/>
            <person name="Nielsen X.C."/>
        </authorList>
    </citation>
    <scope>NUCLEOTIDE SEQUENCE [LARGE SCALE GENOMIC DNA]</scope>
    <source>
        <strain evidence="1 2">RH_43861_09</strain>
    </source>
</reference>
<evidence type="ECO:0000313" key="1">
    <source>
        <dbReference type="EMBL" id="ORO92466.1"/>
    </source>
</evidence>
<gene>
    <name evidence="1" type="ORF">B7699_08040</name>
</gene>